<dbReference type="Pfam" id="PF00903">
    <property type="entry name" value="Glyoxalase"/>
    <property type="match status" value="2"/>
</dbReference>
<accession>A0A7S7NSI4</accession>
<protein>
    <submittedName>
        <fullName evidence="2">Ring-cleaving dioxygenase</fullName>
    </submittedName>
</protein>
<keyword evidence="3" id="KW-1185">Reference proteome</keyword>
<keyword evidence="2" id="KW-0223">Dioxygenase</keyword>
<keyword evidence="2" id="KW-0560">Oxidoreductase</keyword>
<organism evidence="2 3">
    <name type="scientific">Paludibaculum fermentans</name>
    <dbReference type="NCBI Taxonomy" id="1473598"/>
    <lineage>
        <taxon>Bacteria</taxon>
        <taxon>Pseudomonadati</taxon>
        <taxon>Acidobacteriota</taxon>
        <taxon>Terriglobia</taxon>
        <taxon>Bryobacterales</taxon>
        <taxon>Bryobacteraceae</taxon>
        <taxon>Paludibaculum</taxon>
    </lineage>
</organism>
<dbReference type="RefSeq" id="WP_194450689.1">
    <property type="nucleotide sequence ID" value="NZ_CP063849.1"/>
</dbReference>
<dbReference type="PROSITE" id="PS51819">
    <property type="entry name" value="VOC"/>
    <property type="match status" value="2"/>
</dbReference>
<evidence type="ECO:0000313" key="3">
    <source>
        <dbReference type="Proteomes" id="UP000593892"/>
    </source>
</evidence>
<dbReference type="GO" id="GO:0051213">
    <property type="term" value="F:dioxygenase activity"/>
    <property type="evidence" value="ECO:0007669"/>
    <property type="project" value="UniProtKB-KW"/>
</dbReference>
<feature type="domain" description="VOC" evidence="1">
    <location>
        <begin position="154"/>
        <end position="273"/>
    </location>
</feature>
<dbReference type="AlphaFoldDB" id="A0A7S7NSI4"/>
<dbReference type="Gene3D" id="3.10.180.10">
    <property type="entry name" value="2,3-Dihydroxybiphenyl 1,2-Dioxygenase, domain 1"/>
    <property type="match status" value="2"/>
</dbReference>
<feature type="domain" description="VOC" evidence="1">
    <location>
        <begin position="7"/>
        <end position="132"/>
    </location>
</feature>
<sequence length="318" mass="34411">MAPSILGIHHITAIAGDPQKNIDFYTGLLGLRLVKTTVNFDDPGSYHFYYGDGVGSPGTILTFFTWPGARRGRHGTGQVTSTAFAVPLGALTYWEDRLRSANVEIQARSGRLGRPVLSFLDGDGLSIELIEAENPDPGRVWAGSSVPSETAIHGFHSATISAADAQPTIALLKETMGFRTTGEEGNRTRLEVAAGGPGQSIDILSLPAGDPGRVAVGTVHHIAWRAPDPAQQLDWLQLLDREGYSVSPVMDRTYFQSIYYREHGGVLFEIATDQPGFSVDEAVESLGSELRLPPWMEPQRSMIEQVLPPIARHQGVVA</sequence>
<name>A0A7S7NSI4_PALFE</name>
<dbReference type="Proteomes" id="UP000593892">
    <property type="component" value="Chromosome"/>
</dbReference>
<gene>
    <name evidence="2" type="ORF">IRI77_03450</name>
</gene>
<dbReference type="EMBL" id="CP063849">
    <property type="protein sequence ID" value="QOY89027.1"/>
    <property type="molecule type" value="Genomic_DNA"/>
</dbReference>
<dbReference type="SUPFAM" id="SSF54593">
    <property type="entry name" value="Glyoxalase/Bleomycin resistance protein/Dihydroxybiphenyl dioxygenase"/>
    <property type="match status" value="1"/>
</dbReference>
<dbReference type="PANTHER" id="PTHR36110">
    <property type="entry name" value="RING-CLEAVING DIOXYGENASE MHQE-RELATED"/>
    <property type="match status" value="1"/>
</dbReference>
<evidence type="ECO:0000313" key="2">
    <source>
        <dbReference type="EMBL" id="QOY89027.1"/>
    </source>
</evidence>
<dbReference type="InterPro" id="IPR037523">
    <property type="entry name" value="VOC_core"/>
</dbReference>
<proteinExistence type="predicted"/>
<dbReference type="PANTHER" id="PTHR36110:SF2">
    <property type="entry name" value="RING-CLEAVING DIOXYGENASE MHQE-RELATED"/>
    <property type="match status" value="1"/>
</dbReference>
<evidence type="ECO:0000259" key="1">
    <source>
        <dbReference type="PROSITE" id="PS51819"/>
    </source>
</evidence>
<dbReference type="InterPro" id="IPR052537">
    <property type="entry name" value="Extradiol_RC_dioxygenase"/>
</dbReference>
<reference evidence="2 3" key="1">
    <citation type="submission" date="2020-10" db="EMBL/GenBank/DDBJ databases">
        <title>Complete genome sequence of Paludibaculum fermentans P105T, a facultatively anaerobic acidobacterium capable of dissimilatory Fe(III) reduction.</title>
        <authorList>
            <person name="Dedysh S.N."/>
            <person name="Beletsky A.V."/>
            <person name="Kulichevskaya I.S."/>
            <person name="Mardanov A.V."/>
            <person name="Ravin N.V."/>
        </authorList>
    </citation>
    <scope>NUCLEOTIDE SEQUENCE [LARGE SCALE GENOMIC DNA]</scope>
    <source>
        <strain evidence="2 3">P105</strain>
    </source>
</reference>
<dbReference type="InterPro" id="IPR004360">
    <property type="entry name" value="Glyas_Fos-R_dOase_dom"/>
</dbReference>
<dbReference type="CDD" id="cd08347">
    <property type="entry name" value="PcpA_C_like"/>
    <property type="match status" value="1"/>
</dbReference>
<dbReference type="KEGG" id="pfer:IRI77_03450"/>
<dbReference type="InterPro" id="IPR029068">
    <property type="entry name" value="Glyas_Bleomycin-R_OHBP_Dase"/>
</dbReference>